<dbReference type="PANTHER" id="PTHR12550:SF70">
    <property type="entry name" value="JIL-1 ANCHORING AND STABILIZING PROTEIN, ISOFORM A"/>
    <property type="match status" value="1"/>
</dbReference>
<keyword evidence="4" id="KW-0539">Nucleus</keyword>
<evidence type="ECO:0000256" key="2">
    <source>
        <dbReference type="ARBA" id="ARBA00005309"/>
    </source>
</evidence>
<keyword evidence="8" id="KW-1185">Reference proteome</keyword>
<comment type="caution">
    <text evidence="7">The sequence shown here is derived from an EMBL/GenBank/DDBJ whole genome shotgun (WGS) entry which is preliminary data.</text>
</comment>
<accession>A0A8S1AB42</accession>
<evidence type="ECO:0000256" key="1">
    <source>
        <dbReference type="ARBA" id="ARBA00004123"/>
    </source>
</evidence>
<feature type="domain" description="PWWP" evidence="6">
    <location>
        <begin position="10"/>
        <end position="60"/>
    </location>
</feature>
<feature type="compositionally biased region" description="Basic and acidic residues" evidence="5">
    <location>
        <begin position="920"/>
        <end position="979"/>
    </location>
</feature>
<evidence type="ECO:0000256" key="5">
    <source>
        <dbReference type="SAM" id="MobiDB-lite"/>
    </source>
</evidence>
<dbReference type="AlphaFoldDB" id="A0A8S1AB42"/>
<feature type="compositionally biased region" description="Basic and acidic residues" evidence="5">
    <location>
        <begin position="159"/>
        <end position="211"/>
    </location>
</feature>
<dbReference type="Gene3D" id="1.20.930.10">
    <property type="entry name" value="Conserved domain common to transcription factors TFIIS, elongin A, CRSP70"/>
    <property type="match status" value="1"/>
</dbReference>
<proteinExistence type="inferred from homology"/>
<comment type="subcellular location">
    <subcellularLocation>
        <location evidence="1">Nucleus</location>
    </subcellularLocation>
</comment>
<keyword evidence="3" id="KW-0175">Coiled coil</keyword>
<dbReference type="SUPFAM" id="SSF140576">
    <property type="entry name" value="HIV integrase-binding domain"/>
    <property type="match status" value="1"/>
</dbReference>
<evidence type="ECO:0000313" key="8">
    <source>
        <dbReference type="Proteomes" id="UP000494106"/>
    </source>
</evidence>
<evidence type="ECO:0000256" key="3">
    <source>
        <dbReference type="ARBA" id="ARBA00023054"/>
    </source>
</evidence>
<comment type="similarity">
    <text evidence="2">Belongs to the HDGF family.</text>
</comment>
<protein>
    <recommendedName>
        <fullName evidence="6">PWWP domain-containing protein</fullName>
    </recommendedName>
</protein>
<dbReference type="OrthoDB" id="62853at2759"/>
<feature type="compositionally biased region" description="Basic and acidic residues" evidence="5">
    <location>
        <begin position="251"/>
        <end position="272"/>
    </location>
</feature>
<dbReference type="CDD" id="cd05834">
    <property type="entry name" value="PWWP_HRP"/>
    <property type="match status" value="1"/>
</dbReference>
<dbReference type="Pfam" id="PF00855">
    <property type="entry name" value="PWWP"/>
    <property type="match status" value="1"/>
</dbReference>
<evidence type="ECO:0000313" key="7">
    <source>
        <dbReference type="EMBL" id="CAB3241911.1"/>
    </source>
</evidence>
<dbReference type="InterPro" id="IPR000313">
    <property type="entry name" value="PWWP_dom"/>
</dbReference>
<reference evidence="7 8" key="1">
    <citation type="submission" date="2020-04" db="EMBL/GenBank/DDBJ databases">
        <authorList>
            <person name="Wallbank WR R."/>
            <person name="Pardo Diaz C."/>
            <person name="Kozak K."/>
            <person name="Martin S."/>
            <person name="Jiggins C."/>
            <person name="Moest M."/>
            <person name="Warren A I."/>
            <person name="Byers J.R.P. K."/>
            <person name="Montejo-Kovacevich G."/>
            <person name="Yen C E."/>
        </authorList>
    </citation>
    <scope>NUCLEOTIDE SEQUENCE [LARGE SCALE GENOMIC DNA]</scope>
</reference>
<feature type="compositionally biased region" description="Basic residues" evidence="5">
    <location>
        <begin position="824"/>
        <end position="834"/>
    </location>
</feature>
<organism evidence="7 8">
    <name type="scientific">Arctia plantaginis</name>
    <name type="common">Wood tiger moth</name>
    <name type="synonym">Phalaena plantaginis</name>
    <dbReference type="NCBI Taxonomy" id="874455"/>
    <lineage>
        <taxon>Eukaryota</taxon>
        <taxon>Metazoa</taxon>
        <taxon>Ecdysozoa</taxon>
        <taxon>Arthropoda</taxon>
        <taxon>Hexapoda</taxon>
        <taxon>Insecta</taxon>
        <taxon>Pterygota</taxon>
        <taxon>Neoptera</taxon>
        <taxon>Endopterygota</taxon>
        <taxon>Lepidoptera</taxon>
        <taxon>Glossata</taxon>
        <taxon>Ditrysia</taxon>
        <taxon>Noctuoidea</taxon>
        <taxon>Erebidae</taxon>
        <taxon>Arctiinae</taxon>
        <taxon>Arctia</taxon>
    </lineage>
</organism>
<feature type="compositionally biased region" description="Basic and acidic residues" evidence="5">
    <location>
        <begin position="884"/>
        <end position="913"/>
    </location>
</feature>
<feature type="compositionally biased region" description="Low complexity" evidence="5">
    <location>
        <begin position="127"/>
        <end position="138"/>
    </location>
</feature>
<feature type="compositionally biased region" description="Acidic residues" evidence="5">
    <location>
        <begin position="807"/>
        <end position="819"/>
    </location>
</feature>
<feature type="region of interest" description="Disordered" evidence="5">
    <location>
        <begin position="127"/>
        <end position="273"/>
    </location>
</feature>
<name>A0A8S1AB42_ARCPL</name>
<evidence type="ECO:0000256" key="4">
    <source>
        <dbReference type="ARBA" id="ARBA00023242"/>
    </source>
</evidence>
<dbReference type="Proteomes" id="UP000494106">
    <property type="component" value="Unassembled WGS sequence"/>
</dbReference>
<evidence type="ECO:0000259" key="6">
    <source>
        <dbReference type="PROSITE" id="PS50812"/>
    </source>
</evidence>
<feature type="compositionally biased region" description="Basic and acidic residues" evidence="5">
    <location>
        <begin position="853"/>
        <end position="876"/>
    </location>
</feature>
<dbReference type="InterPro" id="IPR035441">
    <property type="entry name" value="TFIIS/LEDGF_dom_sf"/>
</dbReference>
<dbReference type="InterPro" id="IPR036218">
    <property type="entry name" value="HIVI-bd_sf"/>
</dbReference>
<dbReference type="PANTHER" id="PTHR12550">
    <property type="entry name" value="HEPATOMA-DERIVED GROWTH FACTOR-RELATED"/>
    <property type="match status" value="1"/>
</dbReference>
<dbReference type="SUPFAM" id="SSF63748">
    <property type="entry name" value="Tudor/PWWP/MBT"/>
    <property type="match status" value="1"/>
</dbReference>
<sequence length="993" mass="111781">MGKKVREYKSGDFIFAKVKGYPAWPARVQKLNGKKYYVYFYGTGETANLPPTMIFDYAENKDKFLTKMVKRRDFRDGVKQIEHDFANNVPLEQVIGALPEAPSDATANDTMDDTANDTMDVTADTTAADETMADDTTVNASTNDAAVEDSDDTGTLVIDEGKQKGKKGKVEAKAKETPAKPAKEPKTPRGKAKKEESKEEDEEAKKEEEIVSRSGRKIRPKRYIDEQTEENATLPSPAPKKRRGASPGPAPDKEKEKEKNAESKEKVPEKNIKQFNAVKQSELEDLKEPFKPDVNSKVIANIKSCLSEVMMPKIVPTFGKKEIVKKCDNKPITKPKKFRPPTKVAQNTTKTNEKVIDTEIDTLPQHLPPTICDNLNQSAIYTNEMINLTPTTYLTSVGPEIYTNFNPVSNDQNICAALCNTDINFTGNGQENTNICYENSQSAGSIKKSKSKNIGNIISSSLFVLNDEEIVPLISQESDNSSIKCLSRNQSICSVTSLTKTYKNLDFNSFKENKGIKENNCIDNSNHRIPQGDDYLNLFRNNNCEKFERNVAMKDAEKENILITYLPSGQYVGIKLFQARPAGFKNEAARLQWDKQAASNAVTLKMQLEKGQITSQSVVAQLVTDLNLTDEEKATLDKERETEEKKSRVQFLKTEMKLIELDAKIKTCLCLEKADTDMCLKLLDEFMELDVKPLMLLKHPTCLETIKRMRAYVGNTPSWELSESAAHVFNKQASNIRKQADVMYKKMKELFTTPEGLSFWEFFTERVLQFKKVTSKLTADELLEMIHEPIGMSSPTSHTMKTAVEAANEDEQQPEDTSEEPPQKKKATPAKNKKATNNTPSKQPLKRQSSRKLQQEEKEKEKETNKEKDETPKSDQPENSEEAESSKAETETSEKAQGESTEKTAESTEEPAKEAVNTSEETKEDAKEENDKEAERVTAPNDKSEKEVEKSSQESEKEKPEKQEVEPRAIRSRESKKTEAPPPRSPAKRKSKF</sequence>
<dbReference type="GO" id="GO:0005634">
    <property type="term" value="C:nucleus"/>
    <property type="evidence" value="ECO:0007669"/>
    <property type="project" value="UniProtKB-SubCell"/>
</dbReference>
<dbReference type="EMBL" id="CADEBC010000511">
    <property type="protein sequence ID" value="CAB3241911.1"/>
    <property type="molecule type" value="Genomic_DNA"/>
</dbReference>
<dbReference type="PROSITE" id="PS50812">
    <property type="entry name" value="PWWP"/>
    <property type="match status" value="1"/>
</dbReference>
<feature type="region of interest" description="Disordered" evidence="5">
    <location>
        <begin position="789"/>
        <end position="993"/>
    </location>
</feature>
<dbReference type="Gene3D" id="2.30.30.140">
    <property type="match status" value="1"/>
</dbReference>
<dbReference type="Pfam" id="PF11467">
    <property type="entry name" value="LEDGF"/>
    <property type="match status" value="1"/>
</dbReference>
<dbReference type="InterPro" id="IPR021567">
    <property type="entry name" value="LEDGF_IBD"/>
</dbReference>
<dbReference type="SMART" id="SM00293">
    <property type="entry name" value="PWWP"/>
    <property type="match status" value="1"/>
</dbReference>
<gene>
    <name evidence="7" type="ORF">APLA_LOCUS8896</name>
</gene>